<feature type="domain" description="Thioredoxin" evidence="9">
    <location>
        <begin position="8"/>
        <end position="132"/>
    </location>
</feature>
<dbReference type="PANTHER" id="PTHR45815:SF3">
    <property type="entry name" value="PROTEIN DISULFIDE-ISOMERASE A6"/>
    <property type="match status" value="1"/>
</dbReference>
<proteinExistence type="predicted"/>
<evidence type="ECO:0000256" key="5">
    <source>
        <dbReference type="ARBA" id="ARBA00023235"/>
    </source>
</evidence>
<name>D8M0F1_BLAHO</name>
<dbReference type="PROSITE" id="PS51352">
    <property type="entry name" value="THIOREDOXIN_2"/>
    <property type="match status" value="1"/>
</dbReference>
<dbReference type="GO" id="GO:0005788">
    <property type="term" value="C:endoplasmic reticulum lumen"/>
    <property type="evidence" value="ECO:0007669"/>
    <property type="project" value="UniProtKB-SubCell"/>
</dbReference>
<evidence type="ECO:0000256" key="1">
    <source>
        <dbReference type="ARBA" id="ARBA00001182"/>
    </source>
</evidence>
<sequence>MMRAVFIACLILLSTTFAFYTEDGPVTILTEKNFKELVLNSGDVWMVEFFAPWCGHCKAMKDEWIKAAGAMTGIVHFGAVDCTVEQSLASRYQIQGFPTIKIFNPLNNAPTDYQNQRDAKSFCKAAFSAAKSLVSARLSGKAEMPKPRQQAKDEPRQEQTEPPKAAKAPKPVEVKEITTQEQFNKACMEATCMLLFVPDIRDSTKTQREALIATVKAVADAQVAGLFEYGWVVGGSQYDLEQKLNLGFGYPAVVAISGNKGRYAVQTGAFTEHNLNVFVKGLQIGSVRTKPLPELPAFVEVQPWDGEDAPVVEEEEDYEDEI</sequence>
<feature type="chain" id="PRO_5003117646" description="protein disulfide-isomerase" evidence="8">
    <location>
        <begin position="19"/>
        <end position="322"/>
    </location>
</feature>
<keyword evidence="4" id="KW-1015">Disulfide bond</keyword>
<gene>
    <name evidence="10" type="ORF">GSBLH_T00001696001</name>
</gene>
<dbReference type="AlphaFoldDB" id="D8M0F1"/>
<keyword evidence="8" id="KW-0732">Signal</keyword>
<dbReference type="PANTHER" id="PTHR45815">
    <property type="entry name" value="PROTEIN DISULFIDE-ISOMERASE A6"/>
    <property type="match status" value="1"/>
</dbReference>
<dbReference type="GeneID" id="24918927"/>
<reference evidence="10" key="1">
    <citation type="submission" date="2010-02" db="EMBL/GenBank/DDBJ databases">
        <title>Sequencing and annotation of the Blastocystis hominis genome.</title>
        <authorList>
            <person name="Wincker P."/>
        </authorList>
    </citation>
    <scope>NUCLEOTIDE SEQUENCE</scope>
    <source>
        <strain evidence="10">Singapore isolate B</strain>
    </source>
</reference>
<evidence type="ECO:0000256" key="8">
    <source>
        <dbReference type="SAM" id="SignalP"/>
    </source>
</evidence>
<dbReference type="SUPFAM" id="SSF52833">
    <property type="entry name" value="Thioredoxin-like"/>
    <property type="match status" value="1"/>
</dbReference>
<feature type="signal peptide" evidence="8">
    <location>
        <begin position="1"/>
        <end position="18"/>
    </location>
</feature>
<feature type="compositionally biased region" description="Basic and acidic residues" evidence="7">
    <location>
        <begin position="143"/>
        <end position="161"/>
    </location>
</feature>
<keyword evidence="11" id="KW-1185">Reference proteome</keyword>
<evidence type="ECO:0000256" key="2">
    <source>
        <dbReference type="ARBA" id="ARBA00004319"/>
    </source>
</evidence>
<keyword evidence="6" id="KW-0676">Redox-active center</keyword>
<organism evidence="10">
    <name type="scientific">Blastocystis hominis</name>
    <dbReference type="NCBI Taxonomy" id="12968"/>
    <lineage>
        <taxon>Eukaryota</taxon>
        <taxon>Sar</taxon>
        <taxon>Stramenopiles</taxon>
        <taxon>Bigyra</taxon>
        <taxon>Opalozoa</taxon>
        <taxon>Opalinata</taxon>
        <taxon>Blastocystidae</taxon>
        <taxon>Blastocystis</taxon>
    </lineage>
</organism>
<dbReference type="Pfam" id="PF00085">
    <property type="entry name" value="Thioredoxin"/>
    <property type="match status" value="1"/>
</dbReference>
<dbReference type="InterPro" id="IPR013766">
    <property type="entry name" value="Thioredoxin_domain"/>
</dbReference>
<dbReference type="PRINTS" id="PR00421">
    <property type="entry name" value="THIOREDOXIN"/>
</dbReference>
<protein>
    <recommendedName>
        <fullName evidence="3">protein disulfide-isomerase</fullName>
        <ecNumber evidence="3">5.3.4.1</ecNumber>
    </recommendedName>
</protein>
<dbReference type="InterPro" id="IPR036249">
    <property type="entry name" value="Thioredoxin-like_sf"/>
</dbReference>
<dbReference type="FunCoup" id="D8M0F1">
    <property type="interactions" value="434"/>
</dbReference>
<accession>D8M0F1</accession>
<dbReference type="InterPro" id="IPR017937">
    <property type="entry name" value="Thioredoxin_CS"/>
</dbReference>
<evidence type="ECO:0000313" key="11">
    <source>
        <dbReference type="Proteomes" id="UP000008312"/>
    </source>
</evidence>
<evidence type="ECO:0000256" key="4">
    <source>
        <dbReference type="ARBA" id="ARBA00023157"/>
    </source>
</evidence>
<dbReference type="Pfam" id="PF24541">
    <property type="entry name" value="Thioredox_PDIA6_C"/>
    <property type="match status" value="1"/>
</dbReference>
<feature type="region of interest" description="Disordered" evidence="7">
    <location>
        <begin position="138"/>
        <end position="171"/>
    </location>
</feature>
<evidence type="ECO:0000259" key="9">
    <source>
        <dbReference type="PROSITE" id="PS51352"/>
    </source>
</evidence>
<comment type="catalytic activity">
    <reaction evidence="1">
        <text>Catalyzes the rearrangement of -S-S- bonds in proteins.</text>
        <dbReference type="EC" id="5.3.4.1"/>
    </reaction>
</comment>
<dbReference type="OMA" id="XQHELET"/>
<dbReference type="PROSITE" id="PS00194">
    <property type="entry name" value="THIOREDOXIN_1"/>
    <property type="match status" value="1"/>
</dbReference>
<evidence type="ECO:0000256" key="6">
    <source>
        <dbReference type="ARBA" id="ARBA00023284"/>
    </source>
</evidence>
<evidence type="ECO:0000256" key="3">
    <source>
        <dbReference type="ARBA" id="ARBA00012723"/>
    </source>
</evidence>
<keyword evidence="5" id="KW-0413">Isomerase</keyword>
<evidence type="ECO:0000313" key="10">
    <source>
        <dbReference type="EMBL" id="CBK21540.2"/>
    </source>
</evidence>
<comment type="subcellular location">
    <subcellularLocation>
        <location evidence="2">Endoplasmic reticulum lumen</location>
    </subcellularLocation>
</comment>
<dbReference type="InParanoid" id="D8M0F1"/>
<dbReference type="EMBL" id="FN668643">
    <property type="protein sequence ID" value="CBK21540.2"/>
    <property type="molecule type" value="Genomic_DNA"/>
</dbReference>
<dbReference type="InterPro" id="IPR057305">
    <property type="entry name" value="Thioredox_PDIA6_C"/>
</dbReference>
<dbReference type="GO" id="GO:0034976">
    <property type="term" value="P:response to endoplasmic reticulum stress"/>
    <property type="evidence" value="ECO:0007669"/>
    <property type="project" value="TreeGrafter"/>
</dbReference>
<dbReference type="EC" id="5.3.4.1" evidence="3"/>
<dbReference type="Gene3D" id="3.40.30.10">
    <property type="entry name" value="Glutaredoxin"/>
    <property type="match status" value="1"/>
</dbReference>
<dbReference type="OrthoDB" id="2121326at2759"/>
<dbReference type="RefSeq" id="XP_012895588.1">
    <property type="nucleotide sequence ID" value="XM_013040134.1"/>
</dbReference>
<dbReference type="GO" id="GO:0003756">
    <property type="term" value="F:protein disulfide isomerase activity"/>
    <property type="evidence" value="ECO:0007669"/>
    <property type="project" value="UniProtKB-EC"/>
</dbReference>
<dbReference type="GO" id="GO:0015035">
    <property type="term" value="F:protein-disulfide reductase activity"/>
    <property type="evidence" value="ECO:0007669"/>
    <property type="project" value="TreeGrafter"/>
</dbReference>
<dbReference type="Proteomes" id="UP000008312">
    <property type="component" value="Unassembled WGS sequence"/>
</dbReference>
<evidence type="ECO:0000256" key="7">
    <source>
        <dbReference type="SAM" id="MobiDB-lite"/>
    </source>
</evidence>